<reference evidence="1" key="1">
    <citation type="journal article" date="2021" name="Genome Biol. Evol.">
        <title>A High-Quality Reference Genome for a Parasitic Bivalve with Doubly Uniparental Inheritance (Bivalvia: Unionida).</title>
        <authorList>
            <person name="Smith C.H."/>
        </authorList>
    </citation>
    <scope>NUCLEOTIDE SEQUENCE</scope>
    <source>
        <strain evidence="1">CHS0354</strain>
    </source>
</reference>
<dbReference type="Gene3D" id="2.120.10.30">
    <property type="entry name" value="TolB, C-terminal domain"/>
    <property type="match status" value="1"/>
</dbReference>
<evidence type="ECO:0000313" key="1">
    <source>
        <dbReference type="EMBL" id="KAK3608725.1"/>
    </source>
</evidence>
<dbReference type="InterPro" id="IPR011042">
    <property type="entry name" value="6-blade_b-propeller_TolB-like"/>
</dbReference>
<proteinExistence type="predicted"/>
<dbReference type="SUPFAM" id="SSF101898">
    <property type="entry name" value="NHL repeat"/>
    <property type="match status" value="1"/>
</dbReference>
<sequence>MEDIYKCNITDIFSLQGAKHIIVDYGNSKIKVYGEHFQFQESMTLQGYPWNACVLQDNNMAVTVPNIKTILVIGISDKMHKIREIRTRLWCWGIAVVKDQFVITTQSDDSSILILDMTGKEIRTVRPITYLGDKLLNP</sequence>
<evidence type="ECO:0000313" key="2">
    <source>
        <dbReference type="Proteomes" id="UP001195483"/>
    </source>
</evidence>
<organism evidence="1 2">
    <name type="scientific">Potamilus streckersoni</name>
    <dbReference type="NCBI Taxonomy" id="2493646"/>
    <lineage>
        <taxon>Eukaryota</taxon>
        <taxon>Metazoa</taxon>
        <taxon>Spiralia</taxon>
        <taxon>Lophotrochozoa</taxon>
        <taxon>Mollusca</taxon>
        <taxon>Bivalvia</taxon>
        <taxon>Autobranchia</taxon>
        <taxon>Heteroconchia</taxon>
        <taxon>Palaeoheterodonta</taxon>
        <taxon>Unionida</taxon>
        <taxon>Unionoidea</taxon>
        <taxon>Unionidae</taxon>
        <taxon>Ambleminae</taxon>
        <taxon>Lampsilini</taxon>
        <taxon>Potamilus</taxon>
    </lineage>
</organism>
<dbReference type="Proteomes" id="UP001195483">
    <property type="component" value="Unassembled WGS sequence"/>
</dbReference>
<name>A0AAE0TF31_9BIVA</name>
<dbReference type="AlphaFoldDB" id="A0AAE0TF31"/>
<comment type="caution">
    <text evidence="1">The sequence shown here is derived from an EMBL/GenBank/DDBJ whole genome shotgun (WGS) entry which is preliminary data.</text>
</comment>
<protein>
    <submittedName>
        <fullName evidence="1">Uncharacterized protein</fullName>
    </submittedName>
</protein>
<reference evidence="1" key="3">
    <citation type="submission" date="2023-05" db="EMBL/GenBank/DDBJ databases">
        <authorList>
            <person name="Smith C.H."/>
        </authorList>
    </citation>
    <scope>NUCLEOTIDE SEQUENCE</scope>
    <source>
        <strain evidence="1">CHS0354</strain>
        <tissue evidence="1">Mantle</tissue>
    </source>
</reference>
<keyword evidence="2" id="KW-1185">Reference proteome</keyword>
<reference evidence="1" key="2">
    <citation type="journal article" date="2021" name="Genome Biol. Evol.">
        <title>Developing a high-quality reference genome for a parasitic bivalve with doubly uniparental inheritance (Bivalvia: Unionida).</title>
        <authorList>
            <person name="Smith C.H."/>
        </authorList>
    </citation>
    <scope>NUCLEOTIDE SEQUENCE</scope>
    <source>
        <strain evidence="1">CHS0354</strain>
        <tissue evidence="1">Mantle</tissue>
    </source>
</reference>
<accession>A0AAE0TF31</accession>
<gene>
    <name evidence="1" type="ORF">CHS0354_007389</name>
</gene>
<dbReference type="EMBL" id="JAEAOA010000507">
    <property type="protein sequence ID" value="KAK3608725.1"/>
    <property type="molecule type" value="Genomic_DNA"/>
</dbReference>